<dbReference type="PANTHER" id="PTHR22912:SF151">
    <property type="entry name" value="DIHYDROLIPOYL DEHYDROGENASE, MITOCHONDRIAL"/>
    <property type="match status" value="1"/>
</dbReference>
<dbReference type="Proteomes" id="UP000008363">
    <property type="component" value="Unassembled WGS sequence"/>
</dbReference>
<protein>
    <submittedName>
        <fullName evidence="4">Putative oxidoreductase</fullName>
    </submittedName>
</protein>
<keyword evidence="5" id="KW-1185">Reference proteome</keyword>
<dbReference type="Gene3D" id="3.30.390.30">
    <property type="match status" value="1"/>
</dbReference>
<accession>K6V0V6</accession>
<dbReference type="InterPro" id="IPR016156">
    <property type="entry name" value="FAD/NAD-linked_Rdtase_dimer_sf"/>
</dbReference>
<dbReference type="PANTHER" id="PTHR22912">
    <property type="entry name" value="DISULFIDE OXIDOREDUCTASE"/>
    <property type="match status" value="1"/>
</dbReference>
<keyword evidence="2" id="KW-0520">NAD</keyword>
<dbReference type="AlphaFoldDB" id="K6V0V6"/>
<evidence type="ECO:0000313" key="4">
    <source>
        <dbReference type="EMBL" id="GAB89518.1"/>
    </source>
</evidence>
<sequence length="86" mass="9047">MVAETSISVAGSYLVSPDYSGHAKLVIDAARGVVVGATFVGADTAELVHAATVAIVGEVPLERLWHAVPSYPTVSEVWLRLLEQVC</sequence>
<dbReference type="GO" id="GO:0004148">
    <property type="term" value="F:dihydrolipoyl dehydrogenase (NADH) activity"/>
    <property type="evidence" value="ECO:0007669"/>
    <property type="project" value="TreeGrafter"/>
</dbReference>
<evidence type="ECO:0000313" key="5">
    <source>
        <dbReference type="Proteomes" id="UP000008363"/>
    </source>
</evidence>
<dbReference type="InterPro" id="IPR004099">
    <property type="entry name" value="Pyr_nucl-diS_OxRdtase_dimer"/>
</dbReference>
<reference evidence="4 5" key="1">
    <citation type="submission" date="2012-08" db="EMBL/GenBank/DDBJ databases">
        <title>Whole genome shotgun sequence of Gordonia rhizosphera NBRC 16068.</title>
        <authorList>
            <person name="Takarada H."/>
            <person name="Isaki S."/>
            <person name="Hosoyama A."/>
            <person name="Tsuchikane K."/>
            <person name="Katsumata H."/>
            <person name="Baba S."/>
            <person name="Ohji S."/>
            <person name="Yamazaki S."/>
            <person name="Fujita N."/>
        </authorList>
    </citation>
    <scope>NUCLEOTIDE SEQUENCE [LARGE SCALE GENOMIC DNA]</scope>
    <source>
        <strain evidence="4 5">NBRC 16068</strain>
    </source>
</reference>
<dbReference type="eggNOG" id="COG1249">
    <property type="taxonomic scope" value="Bacteria"/>
</dbReference>
<organism evidence="4 5">
    <name type="scientific">Gordonia rhizosphera NBRC 16068</name>
    <dbReference type="NCBI Taxonomy" id="1108045"/>
    <lineage>
        <taxon>Bacteria</taxon>
        <taxon>Bacillati</taxon>
        <taxon>Actinomycetota</taxon>
        <taxon>Actinomycetes</taxon>
        <taxon>Mycobacteriales</taxon>
        <taxon>Gordoniaceae</taxon>
        <taxon>Gordonia</taxon>
    </lineage>
</organism>
<dbReference type="STRING" id="1108045.GORHZ_064_00050"/>
<dbReference type="GO" id="GO:0006103">
    <property type="term" value="P:2-oxoglutarate metabolic process"/>
    <property type="evidence" value="ECO:0007669"/>
    <property type="project" value="TreeGrafter"/>
</dbReference>
<dbReference type="GO" id="GO:0050660">
    <property type="term" value="F:flavin adenine dinucleotide binding"/>
    <property type="evidence" value="ECO:0007669"/>
    <property type="project" value="TreeGrafter"/>
</dbReference>
<gene>
    <name evidence="4" type="ORF">GORHZ_064_00050</name>
</gene>
<name>K6V0V6_9ACTN</name>
<dbReference type="Pfam" id="PF02852">
    <property type="entry name" value="Pyr_redox_dim"/>
    <property type="match status" value="1"/>
</dbReference>
<feature type="domain" description="Pyridine nucleotide-disulphide oxidoreductase dimerisation" evidence="3">
    <location>
        <begin position="4"/>
        <end position="78"/>
    </location>
</feature>
<evidence type="ECO:0000256" key="2">
    <source>
        <dbReference type="ARBA" id="ARBA00023027"/>
    </source>
</evidence>
<evidence type="ECO:0000259" key="3">
    <source>
        <dbReference type="Pfam" id="PF02852"/>
    </source>
</evidence>
<evidence type="ECO:0000256" key="1">
    <source>
        <dbReference type="ARBA" id="ARBA00007532"/>
    </source>
</evidence>
<comment type="caution">
    <text evidence="4">The sequence shown here is derived from an EMBL/GenBank/DDBJ whole genome shotgun (WGS) entry which is preliminary data.</text>
</comment>
<dbReference type="SUPFAM" id="SSF55424">
    <property type="entry name" value="FAD/NAD-linked reductases, dimerisation (C-terminal) domain"/>
    <property type="match status" value="1"/>
</dbReference>
<dbReference type="EMBL" id="BAHC01000064">
    <property type="protein sequence ID" value="GAB89518.1"/>
    <property type="molecule type" value="Genomic_DNA"/>
</dbReference>
<dbReference type="InterPro" id="IPR050151">
    <property type="entry name" value="Class-I_Pyr_Nuc-Dis_Oxidored"/>
</dbReference>
<proteinExistence type="inferred from homology"/>
<comment type="similarity">
    <text evidence="1">Belongs to the class-I pyridine nucleotide-disulfide oxidoreductase family.</text>
</comment>